<dbReference type="RefSeq" id="WP_237384454.1">
    <property type="nucleotide sequence ID" value="NZ_CP071793.1"/>
</dbReference>
<dbReference type="GO" id="GO:0003995">
    <property type="term" value="F:acyl-CoA dehydrogenase activity"/>
    <property type="evidence" value="ECO:0007669"/>
    <property type="project" value="InterPro"/>
</dbReference>
<dbReference type="GO" id="GO:0050660">
    <property type="term" value="F:flavin adenine dinucleotide binding"/>
    <property type="evidence" value="ECO:0007669"/>
    <property type="project" value="InterPro"/>
</dbReference>
<evidence type="ECO:0000313" key="12">
    <source>
        <dbReference type="EMBL" id="QTD54360.1"/>
    </source>
</evidence>
<proteinExistence type="inferred from homology"/>
<dbReference type="KEGG" id="scor:J3U87_18090"/>
<evidence type="ECO:0000259" key="11">
    <source>
        <dbReference type="Pfam" id="PF02771"/>
    </source>
</evidence>
<feature type="domain" description="Acyl-CoA oxidase/dehydrogenase middle" evidence="10">
    <location>
        <begin position="127"/>
        <end position="221"/>
    </location>
</feature>
<dbReference type="InterPro" id="IPR013786">
    <property type="entry name" value="AcylCoA_DH/ox_N"/>
</dbReference>
<feature type="domain" description="Acyl-CoA dehydrogenase/oxidase N-terminal" evidence="11">
    <location>
        <begin position="12"/>
        <end position="123"/>
    </location>
</feature>
<comment type="cofactor">
    <cofactor evidence="1 8">
        <name>FAD</name>
        <dbReference type="ChEBI" id="CHEBI:57692"/>
    </cofactor>
</comment>
<accession>A0A8A4TXY5</accession>
<dbReference type="InterPro" id="IPR036250">
    <property type="entry name" value="AcylCo_DH-like_C"/>
</dbReference>
<dbReference type="FunFam" id="1.20.140.10:FF:000001">
    <property type="entry name" value="Acyl-CoA dehydrogenase"/>
    <property type="match status" value="1"/>
</dbReference>
<evidence type="ECO:0000313" key="13">
    <source>
        <dbReference type="Proteomes" id="UP000663929"/>
    </source>
</evidence>
<evidence type="ECO:0000256" key="2">
    <source>
        <dbReference type="ARBA" id="ARBA00009347"/>
    </source>
</evidence>
<dbReference type="InterPro" id="IPR037069">
    <property type="entry name" value="AcylCoA_DH/ox_N_sf"/>
</dbReference>
<sequence length="388" mass="42564">MTTATQCSYFDESHEMLRDLTSRFVREEIEPHVDQWEEEGIFPRELYRKAGEHGLLGVCFGEEYGGTNTDLFHAIVVSEELTRSGAQGIAAGLGSHMIALPPILFAGTEEQKRRFIPPTLSGETIAALAITEPDAGSDVASIKTRAVRDGDHYIVNGAKTYITSGTRADFLTTAVRTGGPGHEGISLLVIERDTPGLRVSKALKKMGWRCSDTAELAFEDCRVPVANLIGTEGSGFKWIMQNFLSERIQLAVMAVTSAAMACEAALTYAGQREAFGKPLIAKQVIRHKLVDMQSRVEVAQQFVYHAASLAHRGEMAIRQVAIAKNTAVEACRFCADEAVQIFGGLGYMQGVLVERIYRDSRLLPIGGGTTEIMKEIIWKTMQEPGFRM</sequence>
<evidence type="ECO:0000256" key="4">
    <source>
        <dbReference type="ARBA" id="ARBA00022827"/>
    </source>
</evidence>
<dbReference type="InterPro" id="IPR006089">
    <property type="entry name" value="Acyl-CoA_DH_CS"/>
</dbReference>
<dbReference type="PANTHER" id="PTHR43884">
    <property type="entry name" value="ACYL-COA DEHYDROGENASE"/>
    <property type="match status" value="1"/>
</dbReference>
<dbReference type="Pfam" id="PF00441">
    <property type="entry name" value="Acyl-CoA_dh_1"/>
    <property type="match status" value="1"/>
</dbReference>
<evidence type="ECO:0000256" key="1">
    <source>
        <dbReference type="ARBA" id="ARBA00001974"/>
    </source>
</evidence>
<gene>
    <name evidence="12" type="ORF">J3U87_18090</name>
</gene>
<dbReference type="InterPro" id="IPR009075">
    <property type="entry name" value="AcylCo_DH/oxidase_C"/>
</dbReference>
<dbReference type="InterPro" id="IPR009100">
    <property type="entry name" value="AcylCoA_DH/oxidase_NM_dom_sf"/>
</dbReference>
<dbReference type="AlphaFoldDB" id="A0A8A4TXY5"/>
<evidence type="ECO:0000259" key="9">
    <source>
        <dbReference type="Pfam" id="PF00441"/>
    </source>
</evidence>
<evidence type="ECO:0000256" key="3">
    <source>
        <dbReference type="ARBA" id="ARBA00022630"/>
    </source>
</evidence>
<evidence type="ECO:0000256" key="7">
    <source>
        <dbReference type="ARBA" id="ARBA00067292"/>
    </source>
</evidence>
<dbReference type="EC" id="1.3.8.11" evidence="6"/>
<feature type="domain" description="Acyl-CoA dehydrogenase/oxidase C-terminal" evidence="9">
    <location>
        <begin position="233"/>
        <end position="381"/>
    </location>
</feature>
<dbReference type="Pfam" id="PF02771">
    <property type="entry name" value="Acyl-CoA_dh_N"/>
    <property type="match status" value="1"/>
</dbReference>
<dbReference type="FunFam" id="2.40.110.10:FF:000009">
    <property type="entry name" value="Acyl-CoA dehydrogenase"/>
    <property type="match status" value="1"/>
</dbReference>
<organism evidence="12 13">
    <name type="scientific">Sulfidibacter corallicola</name>
    <dbReference type="NCBI Taxonomy" id="2818388"/>
    <lineage>
        <taxon>Bacteria</taxon>
        <taxon>Pseudomonadati</taxon>
        <taxon>Acidobacteriota</taxon>
        <taxon>Holophagae</taxon>
        <taxon>Acanthopleuribacterales</taxon>
        <taxon>Acanthopleuribacteraceae</taxon>
        <taxon>Sulfidibacter</taxon>
    </lineage>
</organism>
<dbReference type="InterPro" id="IPR006091">
    <property type="entry name" value="Acyl-CoA_Oxase/DH_mid-dom"/>
</dbReference>
<keyword evidence="5 8" id="KW-0560">Oxidoreductase</keyword>
<dbReference type="SUPFAM" id="SSF56645">
    <property type="entry name" value="Acyl-CoA dehydrogenase NM domain-like"/>
    <property type="match status" value="1"/>
</dbReference>
<comment type="similarity">
    <text evidence="2 8">Belongs to the acyl-CoA dehydrogenase family.</text>
</comment>
<dbReference type="Pfam" id="PF02770">
    <property type="entry name" value="Acyl-CoA_dh_M"/>
    <property type="match status" value="1"/>
</dbReference>
<keyword evidence="4 8" id="KW-0274">FAD</keyword>
<dbReference type="PROSITE" id="PS00072">
    <property type="entry name" value="ACYL_COA_DH_1"/>
    <property type="match status" value="1"/>
</dbReference>
<dbReference type="Gene3D" id="2.40.110.10">
    <property type="entry name" value="Butyryl-CoA Dehydrogenase, subunit A, domain 2"/>
    <property type="match status" value="1"/>
</dbReference>
<reference evidence="12" key="1">
    <citation type="submission" date="2021-03" db="EMBL/GenBank/DDBJ databases">
        <title>Acanthopleuribacteraceae sp. M133.</title>
        <authorList>
            <person name="Wang G."/>
        </authorList>
    </citation>
    <scope>NUCLEOTIDE SEQUENCE</scope>
    <source>
        <strain evidence="12">M133</strain>
    </source>
</reference>
<evidence type="ECO:0000256" key="5">
    <source>
        <dbReference type="ARBA" id="ARBA00023002"/>
    </source>
</evidence>
<keyword evidence="13" id="KW-1185">Reference proteome</keyword>
<dbReference type="Proteomes" id="UP000663929">
    <property type="component" value="Chromosome"/>
</dbReference>
<dbReference type="Gene3D" id="1.10.540.10">
    <property type="entry name" value="Acyl-CoA dehydrogenase/oxidase, N-terminal domain"/>
    <property type="match status" value="1"/>
</dbReference>
<evidence type="ECO:0000256" key="6">
    <source>
        <dbReference type="ARBA" id="ARBA00066361"/>
    </source>
</evidence>
<dbReference type="SUPFAM" id="SSF47203">
    <property type="entry name" value="Acyl-CoA dehydrogenase C-terminal domain-like"/>
    <property type="match status" value="1"/>
</dbReference>
<dbReference type="Gene3D" id="1.20.140.10">
    <property type="entry name" value="Butyryl-CoA Dehydrogenase, subunit A, domain 3"/>
    <property type="match status" value="1"/>
</dbReference>
<dbReference type="PANTHER" id="PTHR43884:SF12">
    <property type="entry name" value="ISOVALERYL-COA DEHYDROGENASE, MITOCHONDRIAL-RELATED"/>
    <property type="match status" value="1"/>
</dbReference>
<dbReference type="InterPro" id="IPR046373">
    <property type="entry name" value="Acyl-CoA_Oxase/DH_mid-dom_sf"/>
</dbReference>
<evidence type="ECO:0000259" key="10">
    <source>
        <dbReference type="Pfam" id="PF02770"/>
    </source>
</evidence>
<evidence type="ECO:0000256" key="8">
    <source>
        <dbReference type="RuleBase" id="RU362125"/>
    </source>
</evidence>
<dbReference type="EMBL" id="CP071793">
    <property type="protein sequence ID" value="QTD54360.1"/>
    <property type="molecule type" value="Genomic_DNA"/>
</dbReference>
<protein>
    <recommendedName>
        <fullName evidence="7">Cyclohexane-1-carbonyl-CoA dehydrogenase</fullName>
        <ecNumber evidence="6">1.3.8.11</ecNumber>
    </recommendedName>
</protein>
<name>A0A8A4TXY5_SULCO</name>
<keyword evidence="3 8" id="KW-0285">Flavoprotein</keyword>